<evidence type="ECO:0000256" key="2">
    <source>
        <dbReference type="PIRSR" id="PIRSR014972-2"/>
    </source>
</evidence>
<dbReference type="EMBL" id="ACBZ01000125">
    <property type="protein sequence ID" value="EEG48758.1"/>
    <property type="molecule type" value="Genomic_DNA"/>
</dbReference>
<dbReference type="eggNOG" id="COG5496">
    <property type="taxonomic scope" value="Bacteria"/>
</dbReference>
<dbReference type="PANTHER" id="PTHR36934:SF1">
    <property type="entry name" value="THIOESTERASE DOMAIN-CONTAINING PROTEIN"/>
    <property type="match status" value="1"/>
</dbReference>
<sequence length="144" mass="15456">MYDESTENELLTGGFSMLKAGIKGTQEVLVTEANTAKTMGSGTLDVFATPAMIALMELTAWKSVAPYLEEGNGTVGSYLDIHHNAPTPVGMTVTCESELIQVDGRKLTFRLTARDAAGVVGEGTHERFIVDNARFSQKAEKKLG</sequence>
<dbReference type="InterPro" id="IPR025540">
    <property type="entry name" value="FlK"/>
</dbReference>
<dbReference type="SUPFAM" id="SSF54637">
    <property type="entry name" value="Thioesterase/thiol ester dehydrase-isomerase"/>
    <property type="match status" value="1"/>
</dbReference>
<feature type="active site" evidence="1">
    <location>
        <position position="49"/>
    </location>
</feature>
<evidence type="ECO:0000256" key="1">
    <source>
        <dbReference type="PIRSR" id="PIRSR014972-1"/>
    </source>
</evidence>
<dbReference type="AlphaFoldDB" id="C0CNB6"/>
<protein>
    <recommendedName>
        <fullName evidence="3">Fluoroacetyl-CoA-specific thioesterase-like domain-containing protein</fullName>
    </recommendedName>
</protein>
<comment type="caution">
    <text evidence="4">The sequence shown here is derived from an EMBL/GenBank/DDBJ whole genome shotgun (WGS) entry which is preliminary data.</text>
</comment>
<evidence type="ECO:0000313" key="5">
    <source>
        <dbReference type="Proteomes" id="UP000003100"/>
    </source>
</evidence>
<dbReference type="PIRSF" id="PIRSF014972">
    <property type="entry name" value="FlK"/>
    <property type="match status" value="1"/>
</dbReference>
<dbReference type="Pfam" id="PF22636">
    <property type="entry name" value="FlK"/>
    <property type="match status" value="1"/>
</dbReference>
<dbReference type="HOGENOM" id="CLU_119426_0_1_9"/>
<feature type="binding site" evidence="2">
    <location>
        <position position="127"/>
    </location>
    <ligand>
        <name>substrate</name>
    </ligand>
</feature>
<dbReference type="InterPro" id="IPR029069">
    <property type="entry name" value="HotDog_dom_sf"/>
</dbReference>
<feature type="domain" description="Fluoroacetyl-CoA-specific thioesterase-like" evidence="3">
    <location>
        <begin position="30"/>
        <end position="132"/>
    </location>
</feature>
<proteinExistence type="predicted"/>
<name>C0CNB6_BLAHS</name>
<feature type="active site" evidence="1">
    <location>
        <position position="57"/>
    </location>
</feature>
<dbReference type="CDD" id="cd03440">
    <property type="entry name" value="hot_dog"/>
    <property type="match status" value="1"/>
</dbReference>
<feature type="binding site" evidence="2">
    <location>
        <position position="76"/>
    </location>
    <ligand>
        <name>substrate</name>
    </ligand>
</feature>
<dbReference type="PANTHER" id="PTHR36934">
    <property type="entry name" value="BLR0278 PROTEIN"/>
    <property type="match status" value="1"/>
</dbReference>
<reference evidence="4 5" key="2">
    <citation type="submission" date="2009-02" db="EMBL/GenBank/DDBJ databases">
        <title>Draft genome sequence of Blautia hydrogenotrophica DSM 10507 (Ruminococcus hydrogenotrophicus DSM 10507).</title>
        <authorList>
            <person name="Sudarsanam P."/>
            <person name="Ley R."/>
            <person name="Guruge J."/>
            <person name="Turnbaugh P.J."/>
            <person name="Mahowald M."/>
            <person name="Liep D."/>
            <person name="Gordon J."/>
        </authorList>
    </citation>
    <scope>NUCLEOTIDE SEQUENCE [LARGE SCALE GENOMIC DNA]</scope>
    <source>
        <strain evidence="5">DSM 10507 / JCM 14656 / S5a33</strain>
    </source>
</reference>
<dbReference type="Proteomes" id="UP000003100">
    <property type="component" value="Unassembled WGS sequence"/>
</dbReference>
<dbReference type="Gene3D" id="3.10.129.10">
    <property type="entry name" value="Hotdog Thioesterase"/>
    <property type="match status" value="1"/>
</dbReference>
<evidence type="ECO:0000313" key="4">
    <source>
        <dbReference type="EMBL" id="EEG48758.1"/>
    </source>
</evidence>
<feature type="binding site" evidence="2">
    <location>
        <position position="76"/>
    </location>
    <ligand>
        <name>CoA</name>
        <dbReference type="ChEBI" id="CHEBI:57287"/>
    </ligand>
</feature>
<feature type="active site" evidence="1">
    <location>
        <position position="83"/>
    </location>
</feature>
<gene>
    <name evidence="4" type="ORF">RUMHYD_02354</name>
</gene>
<dbReference type="InterPro" id="IPR054485">
    <property type="entry name" value="FlK-like_dom"/>
</dbReference>
<reference evidence="4 5" key="1">
    <citation type="submission" date="2009-01" db="EMBL/GenBank/DDBJ databases">
        <authorList>
            <person name="Fulton L."/>
            <person name="Clifton S."/>
            <person name="Fulton B."/>
            <person name="Xu J."/>
            <person name="Minx P."/>
            <person name="Pepin K.H."/>
            <person name="Johnson M."/>
            <person name="Bhonagiri V."/>
            <person name="Nash W.E."/>
            <person name="Mardis E.R."/>
            <person name="Wilson R.K."/>
        </authorList>
    </citation>
    <scope>NUCLEOTIDE SEQUENCE [LARGE SCALE GENOMIC DNA]</scope>
    <source>
        <strain evidence="5">DSM 10507 / JCM 14656 / S5a33</strain>
    </source>
</reference>
<evidence type="ECO:0000259" key="3">
    <source>
        <dbReference type="Pfam" id="PF22636"/>
    </source>
</evidence>
<accession>C0CNB6</accession>
<keyword evidence="5" id="KW-1185">Reference proteome</keyword>
<organism evidence="4 5">
    <name type="scientific">Blautia hydrogenotrophica (strain DSM 10507 / JCM 14656 / S5a33)</name>
    <name type="common">Ruminococcus hydrogenotrophicus</name>
    <dbReference type="NCBI Taxonomy" id="476272"/>
    <lineage>
        <taxon>Bacteria</taxon>
        <taxon>Bacillati</taxon>
        <taxon>Bacillota</taxon>
        <taxon>Clostridia</taxon>
        <taxon>Lachnospirales</taxon>
        <taxon>Lachnospiraceae</taxon>
        <taxon>Blautia</taxon>
    </lineage>
</organism>
<dbReference type="PATRIC" id="fig|476272.21.peg.1789"/>